<feature type="non-terminal residue" evidence="1">
    <location>
        <position position="1"/>
    </location>
</feature>
<evidence type="ECO:0000313" key="1">
    <source>
        <dbReference type="EMBL" id="CEK58738.1"/>
    </source>
</evidence>
<sequence length="77" mass="8597">DHSQGKDNCYVQHGAFLVHPARLNAELEKSSTMNKDKNTKICDDETSGGSLFTCSVNGTCVYRDQRYDTFEETSSSQ</sequence>
<protein>
    <submittedName>
        <fullName evidence="1">Uncharacterized protein</fullName>
    </submittedName>
</protein>
<dbReference type="EMBL" id="HACG01011873">
    <property type="protein sequence ID" value="CEK58738.1"/>
    <property type="molecule type" value="Transcribed_RNA"/>
</dbReference>
<accession>A0A0B6YR71</accession>
<name>A0A0B6YR71_9EUPU</name>
<feature type="non-terminal residue" evidence="1">
    <location>
        <position position="77"/>
    </location>
</feature>
<gene>
    <name evidence="1" type="primary">ORF34047</name>
</gene>
<proteinExistence type="predicted"/>
<organism evidence="1">
    <name type="scientific">Arion vulgaris</name>
    <dbReference type="NCBI Taxonomy" id="1028688"/>
    <lineage>
        <taxon>Eukaryota</taxon>
        <taxon>Metazoa</taxon>
        <taxon>Spiralia</taxon>
        <taxon>Lophotrochozoa</taxon>
        <taxon>Mollusca</taxon>
        <taxon>Gastropoda</taxon>
        <taxon>Heterobranchia</taxon>
        <taxon>Euthyneura</taxon>
        <taxon>Panpulmonata</taxon>
        <taxon>Eupulmonata</taxon>
        <taxon>Stylommatophora</taxon>
        <taxon>Helicina</taxon>
        <taxon>Arionoidea</taxon>
        <taxon>Arionidae</taxon>
        <taxon>Arion</taxon>
    </lineage>
</organism>
<reference evidence="1" key="1">
    <citation type="submission" date="2014-12" db="EMBL/GenBank/DDBJ databases">
        <title>Insight into the proteome of Arion vulgaris.</title>
        <authorList>
            <person name="Aradska J."/>
            <person name="Bulat T."/>
            <person name="Smidak R."/>
            <person name="Sarate P."/>
            <person name="Gangsoo J."/>
            <person name="Sialana F."/>
            <person name="Bilban M."/>
            <person name="Lubec G."/>
        </authorList>
    </citation>
    <scope>NUCLEOTIDE SEQUENCE</scope>
    <source>
        <tissue evidence="1">Skin</tissue>
    </source>
</reference>
<dbReference type="AlphaFoldDB" id="A0A0B6YR71"/>